<dbReference type="AlphaFoldDB" id="A0A2I7K4B4"/>
<dbReference type="RefSeq" id="WP_102882837.1">
    <property type="nucleotide sequence ID" value="NZ_CP010725.1"/>
</dbReference>
<gene>
    <name evidence="1" type="ORF">PhaeoP88_00030</name>
</gene>
<organism evidence="1 2">
    <name type="scientific">Phaeobacter inhibens</name>
    <dbReference type="NCBI Taxonomy" id="221822"/>
    <lineage>
        <taxon>Bacteria</taxon>
        <taxon>Pseudomonadati</taxon>
        <taxon>Pseudomonadota</taxon>
        <taxon>Alphaproteobacteria</taxon>
        <taxon>Rhodobacterales</taxon>
        <taxon>Roseobacteraceae</taxon>
        <taxon>Phaeobacter</taxon>
    </lineage>
</organism>
<name>A0A2I7K4B4_9RHOB</name>
<dbReference type="Proteomes" id="UP000236447">
    <property type="component" value="Chromosome"/>
</dbReference>
<evidence type="ECO:0000313" key="2">
    <source>
        <dbReference type="Proteomes" id="UP000236447"/>
    </source>
</evidence>
<evidence type="ECO:0008006" key="3">
    <source>
        <dbReference type="Google" id="ProtNLM"/>
    </source>
</evidence>
<dbReference type="InterPro" id="IPR019621">
    <property type="entry name" value="DUF2491"/>
</dbReference>
<reference evidence="1 2" key="1">
    <citation type="journal article" date="2017" name="Front. Microbiol.">
        <title>Phaeobacter piscinae sp. nov., a species of the Roseobacter group and potential aquaculture probiont.</title>
        <authorList>
            <person name="Sonnenschein E.C."/>
            <person name="Phippen C.B.W."/>
            <person name="Nielsen K.F."/>
            <person name="Mateiu R.V."/>
            <person name="Melchiorsen J."/>
            <person name="Gram L."/>
            <person name="Overmann J."/>
            <person name="Freese H.M."/>
        </authorList>
    </citation>
    <scope>NUCLEOTIDE SEQUENCE [LARGE SCALE GENOMIC DNA]</scope>
    <source>
        <strain evidence="1 2">P88</strain>
    </source>
</reference>
<evidence type="ECO:0000313" key="1">
    <source>
        <dbReference type="EMBL" id="AUQ97448.1"/>
    </source>
</evidence>
<dbReference type="Pfam" id="PF10679">
    <property type="entry name" value="DUF2491"/>
    <property type="match status" value="1"/>
</dbReference>
<proteinExistence type="predicted"/>
<reference evidence="1 2" key="2">
    <citation type="journal article" date="2017" name="Genome Biol. Evol.">
        <title>Trajectories and Drivers of Genome Evolution in Surface-Associated Marine Phaeobacter.</title>
        <authorList>
            <person name="Freese H.M."/>
            <person name="Sikorski J."/>
            <person name="Bunk B."/>
            <person name="Scheuner C."/>
            <person name="Meier-Kolthoff J.P."/>
            <person name="Sproer C."/>
            <person name="Gram L."/>
            <person name="Overmann J."/>
        </authorList>
    </citation>
    <scope>NUCLEOTIDE SEQUENCE [LARGE SCALE GENOMIC DNA]</scope>
    <source>
        <strain evidence="1 2">P88</strain>
    </source>
</reference>
<accession>A0A2I7K4B4</accession>
<sequence>MFRSLFNRKKANSVPEVAGLTIGRSVTIDPIELKLLGVDTLLEPPQTGFMICAQGHCDLGEQSHLHRFYTDDDRYLLQIQGGDGYEDDRVDEIVLWYAYDVQYPSRDADWNDLRTRQRQSRFDLQAETSSVAFKRAWFSHSDMVEDPMTYWEDVRETRDSAAPSRIFQTAMLFGRGLSDGRDEMLLVNLEEPEDGERSASFLIGRVLPRHALIT</sequence>
<dbReference type="EMBL" id="CP010725">
    <property type="protein sequence ID" value="AUQ97448.1"/>
    <property type="molecule type" value="Genomic_DNA"/>
</dbReference>
<protein>
    <recommendedName>
        <fullName evidence="3">DUF2491 domain-containing protein</fullName>
    </recommendedName>
</protein>